<dbReference type="EMBL" id="NPCC01000032">
    <property type="protein sequence ID" value="PAE87647.1"/>
    <property type="molecule type" value="Genomic_DNA"/>
</dbReference>
<sequence>MKNPTPLIVETKIGRNNNDIIGVVVSPKNTRGKVVFFKNDLPKKANTIKMVTKYADKDRFILAYDHKSAITNEKYVIKHGDLYKVTTTQDSNIVIDEEYCCMVDTIKSNIDRKLDLQLPWEEQLKKLEREVKYFSDIHKDQRGSWVQEAHKRKKERYEREHVISSIGAKLEELAYKLLESGSNLDNYLNKLDASLRQALPQFKDLDNACSTLSYFDKHTPKSGPKLQIIASFYVDPTINDYAYIYCHIPLRPFVDLLRFVDTRVFLDLGKGEIKIHQAEVLDLQQHLTGREDFEHFAQTLYRDKEEEILSSEEWMYFQKISQPVKNVKSISRRRSWDKFIPESEDGFRPEGYIRTSGTFVTTIVTFADDTSIRLTKESALTGEEIFMAEKEYATKLVQELISSSLLPEERQDALFKMMSNAVGQ</sequence>
<evidence type="ECO:0000313" key="1">
    <source>
        <dbReference type="EMBL" id="PAE87647.1"/>
    </source>
</evidence>
<protein>
    <submittedName>
        <fullName evidence="1">Uncharacterized protein</fullName>
    </submittedName>
</protein>
<comment type="caution">
    <text evidence="1">The sequence shown here is derived from an EMBL/GenBank/DDBJ whole genome shotgun (WGS) entry which is preliminary data.</text>
</comment>
<dbReference type="RefSeq" id="WP_095327095.1">
    <property type="nucleotide sequence ID" value="NZ_NPCC01000032.1"/>
</dbReference>
<dbReference type="AlphaFoldDB" id="A0A268NVT9"/>
<evidence type="ECO:0000313" key="2">
    <source>
        <dbReference type="Proteomes" id="UP000216207"/>
    </source>
</evidence>
<accession>A0A268NVT9</accession>
<reference evidence="1 2" key="1">
    <citation type="submission" date="2017-07" db="EMBL/GenBank/DDBJ databases">
        <title>Isolation and whole genome analysis of endospore-forming bacteria from heroin.</title>
        <authorList>
            <person name="Kalinowski J."/>
            <person name="Ahrens B."/>
            <person name="Al-Dilaimi A."/>
            <person name="Winkler A."/>
            <person name="Wibberg D."/>
            <person name="Schleenbecker U."/>
            <person name="Ruckert C."/>
            <person name="Wolfel R."/>
            <person name="Grass G."/>
        </authorList>
    </citation>
    <scope>NUCLEOTIDE SEQUENCE [LARGE SCALE GENOMIC DNA]</scope>
    <source>
        <strain evidence="1 2">7539</strain>
    </source>
</reference>
<gene>
    <name evidence="1" type="ORF">CHH72_17325</name>
</gene>
<dbReference type="Proteomes" id="UP000216207">
    <property type="component" value="Unassembled WGS sequence"/>
</dbReference>
<proteinExistence type="predicted"/>
<organism evidence="1 2">
    <name type="scientific">Shouchella clausii</name>
    <name type="common">Alkalihalobacillus clausii</name>
    <dbReference type="NCBI Taxonomy" id="79880"/>
    <lineage>
        <taxon>Bacteria</taxon>
        <taxon>Bacillati</taxon>
        <taxon>Bacillota</taxon>
        <taxon>Bacilli</taxon>
        <taxon>Bacillales</taxon>
        <taxon>Bacillaceae</taxon>
        <taxon>Shouchella</taxon>
    </lineage>
</organism>
<name>A0A268NVT9_SHOCL</name>